<reference evidence="2" key="1">
    <citation type="submission" date="2021-01" db="EMBL/GenBank/DDBJ databases">
        <authorList>
            <consortium name="Genoscope - CEA"/>
            <person name="William W."/>
        </authorList>
    </citation>
    <scope>NUCLEOTIDE SEQUENCE</scope>
</reference>
<name>A0A8S1MSJ2_9CILI</name>
<keyword evidence="1" id="KW-0732">Signal</keyword>
<sequence length="120" mass="14870">MFNYNLKIILFLTLKLTLHKLEIFRIYQELIRQWLTTEDKQKLFEDNEFSLNHLEIKNGQIKLLKIWGHNCYTKQYFMLNIFDQLQCSICFINLVIRRIKHFQFQKEICRDYFAQKKNND</sequence>
<protein>
    <recommendedName>
        <fullName evidence="4">Transmembrane protein</fullName>
    </recommendedName>
</protein>
<evidence type="ECO:0000313" key="3">
    <source>
        <dbReference type="Proteomes" id="UP000692954"/>
    </source>
</evidence>
<dbReference type="AlphaFoldDB" id="A0A8S1MSJ2"/>
<evidence type="ECO:0000256" key="1">
    <source>
        <dbReference type="SAM" id="SignalP"/>
    </source>
</evidence>
<dbReference type="EMBL" id="CAJJDN010000037">
    <property type="protein sequence ID" value="CAD8077914.1"/>
    <property type="molecule type" value="Genomic_DNA"/>
</dbReference>
<organism evidence="2 3">
    <name type="scientific">Paramecium sonneborni</name>
    <dbReference type="NCBI Taxonomy" id="65129"/>
    <lineage>
        <taxon>Eukaryota</taxon>
        <taxon>Sar</taxon>
        <taxon>Alveolata</taxon>
        <taxon>Ciliophora</taxon>
        <taxon>Intramacronucleata</taxon>
        <taxon>Oligohymenophorea</taxon>
        <taxon>Peniculida</taxon>
        <taxon>Parameciidae</taxon>
        <taxon>Paramecium</taxon>
    </lineage>
</organism>
<feature type="signal peptide" evidence="1">
    <location>
        <begin position="1"/>
        <end position="23"/>
    </location>
</feature>
<dbReference type="OrthoDB" id="540503at2759"/>
<feature type="chain" id="PRO_5035759678" description="Transmembrane protein" evidence="1">
    <location>
        <begin position="24"/>
        <end position="120"/>
    </location>
</feature>
<proteinExistence type="predicted"/>
<accession>A0A8S1MSJ2</accession>
<evidence type="ECO:0008006" key="4">
    <source>
        <dbReference type="Google" id="ProtNLM"/>
    </source>
</evidence>
<comment type="caution">
    <text evidence="2">The sequence shown here is derived from an EMBL/GenBank/DDBJ whole genome shotgun (WGS) entry which is preliminary data.</text>
</comment>
<gene>
    <name evidence="2" type="ORF">PSON_ATCC_30995.1.T0370019</name>
</gene>
<dbReference type="Proteomes" id="UP000692954">
    <property type="component" value="Unassembled WGS sequence"/>
</dbReference>
<evidence type="ECO:0000313" key="2">
    <source>
        <dbReference type="EMBL" id="CAD8077914.1"/>
    </source>
</evidence>
<keyword evidence="3" id="KW-1185">Reference proteome</keyword>